<evidence type="ECO:0000313" key="16">
    <source>
        <dbReference type="Proteomes" id="UP001208570"/>
    </source>
</evidence>
<gene>
    <name evidence="15" type="ORF">LSH36_302g01028</name>
</gene>
<name>A0AAD9N2P5_9ANNE</name>
<evidence type="ECO:0000256" key="7">
    <source>
        <dbReference type="ARBA" id="ARBA00022692"/>
    </source>
</evidence>
<keyword evidence="7" id="KW-0812">Transmembrane</keyword>
<accession>A0AAD9N2P5</accession>
<dbReference type="PANTHER" id="PTHR13174">
    <property type="entry name" value="D-GLUCURONYL C5-EPIMERASE"/>
    <property type="match status" value="1"/>
</dbReference>
<dbReference type="GO" id="GO:0015012">
    <property type="term" value="P:heparan sulfate proteoglycan biosynthetic process"/>
    <property type="evidence" value="ECO:0007669"/>
    <property type="project" value="InterPro"/>
</dbReference>
<evidence type="ECO:0000256" key="9">
    <source>
        <dbReference type="ARBA" id="ARBA00022989"/>
    </source>
</evidence>
<comment type="pathway">
    <text evidence="3">Glycan metabolism; heparin biosynthesis.</text>
</comment>
<dbReference type="EC" id="5.1.3.17" evidence="6"/>
<evidence type="ECO:0000259" key="14">
    <source>
        <dbReference type="Pfam" id="PF21174"/>
    </source>
</evidence>
<sequence length="541" mass="61395">MSDQFLSRRATKLRRKPESPRVLIPERITQQVTSQQVTSQQAYITASYITAVVGMFMFTSQVYGKIERHDNVEIFEWHHSYSKVYAPKKKYTPGGIFMSFEHYNVEVRDRVKCISATEGVPISTQWGPQGYHYPIQIAQYGLSHYSKYLIDKSRKMMIIDDAEDGGTNQWSVGDRLATVRNVIDSETMSRVIEFNADDSAYSSGVTLPVNTKDAGFFLALDFKFITNGSITVTVEIKGKQVQLYYIHYVCSQTLIDMVGNEVYYGMGDRPNWSNFHRDLTTDLQKGLLLLKIHTKRKKVGLGKVVSITFRGHGLVDNVTLSNNAHLAQFYYAANWLVLHQDDKGGWPIYVTRKLASGRLELPPGWYSAMAQGQAMSLLVRAYLRTNNVKYLDSAVKAMRLLDIPSKDGGVLAIFAEKYPWYEEYPTTPHSFVLNGFIYSLLGLYDVKMVASEEGAAEAERLYRSGLSSLLKMLPLYDTGSGSIYDLRHFTLGTAPNLARWDYHVTHINQLLLLSTIEPDSIFSETAKRWIGYMNGQRASHN</sequence>
<evidence type="ECO:0000256" key="3">
    <source>
        <dbReference type="ARBA" id="ARBA00004841"/>
    </source>
</evidence>
<keyword evidence="10" id="KW-0472">Membrane</keyword>
<comment type="similarity">
    <text evidence="5">Belongs to the D-glucuronyl C5-epimerase family.</text>
</comment>
<feature type="domain" description="D-glucuronyl C5-epimerase C-terminal" evidence="13">
    <location>
        <begin position="340"/>
        <end position="530"/>
    </location>
</feature>
<reference evidence="15" key="1">
    <citation type="journal article" date="2023" name="Mol. Biol. Evol.">
        <title>Third-Generation Sequencing Reveals the Adaptive Role of the Epigenome in Three Deep-Sea Polychaetes.</title>
        <authorList>
            <person name="Perez M."/>
            <person name="Aroh O."/>
            <person name="Sun Y."/>
            <person name="Lan Y."/>
            <person name="Juniper S.K."/>
            <person name="Young C.R."/>
            <person name="Angers B."/>
            <person name="Qian P.Y."/>
        </authorList>
    </citation>
    <scope>NUCLEOTIDE SEQUENCE</scope>
    <source>
        <strain evidence="15">P08H-3</strain>
    </source>
</reference>
<dbReference type="PANTHER" id="PTHR13174:SF3">
    <property type="entry name" value="D-GLUCURONYL C5-EPIMERASE"/>
    <property type="match status" value="1"/>
</dbReference>
<evidence type="ECO:0000256" key="6">
    <source>
        <dbReference type="ARBA" id="ARBA00012087"/>
    </source>
</evidence>
<dbReference type="EMBL" id="JAODUP010000302">
    <property type="protein sequence ID" value="KAK2153263.1"/>
    <property type="molecule type" value="Genomic_DNA"/>
</dbReference>
<evidence type="ECO:0000256" key="12">
    <source>
        <dbReference type="ARBA" id="ARBA00037847"/>
    </source>
</evidence>
<evidence type="ECO:0000256" key="5">
    <source>
        <dbReference type="ARBA" id="ARBA00005584"/>
    </source>
</evidence>
<keyword evidence="9" id="KW-1133">Transmembrane helix</keyword>
<evidence type="ECO:0000256" key="4">
    <source>
        <dbReference type="ARBA" id="ARBA00005093"/>
    </source>
</evidence>
<comment type="pathway">
    <text evidence="4">Glycan metabolism; heparan sulfate biosynthesis.</text>
</comment>
<comment type="catalytic activity">
    <reaction evidence="1">
        <text>[heparosan-N-sulfate](n) = [heparan-N-sulfate](n)</text>
        <dbReference type="Rhea" id="RHEA:20197"/>
        <dbReference type="Rhea" id="RHEA-COMP:9556"/>
        <dbReference type="Rhea" id="RHEA-COMP:9557"/>
        <dbReference type="ChEBI" id="CHEBI:58041"/>
        <dbReference type="ChEBI" id="CHEBI:58287"/>
        <dbReference type="EC" id="5.1.3.17"/>
    </reaction>
</comment>
<evidence type="ECO:0000313" key="15">
    <source>
        <dbReference type="EMBL" id="KAK2153263.1"/>
    </source>
</evidence>
<evidence type="ECO:0000256" key="1">
    <source>
        <dbReference type="ARBA" id="ARBA00000434"/>
    </source>
</evidence>
<evidence type="ECO:0000259" key="13">
    <source>
        <dbReference type="Pfam" id="PF06662"/>
    </source>
</evidence>
<dbReference type="Pfam" id="PF06662">
    <property type="entry name" value="C5-epim_C"/>
    <property type="match status" value="1"/>
</dbReference>
<dbReference type="InterPro" id="IPR059154">
    <property type="entry name" value="Glce_b_sandwich"/>
</dbReference>
<keyword evidence="16" id="KW-1185">Reference proteome</keyword>
<evidence type="ECO:0000256" key="11">
    <source>
        <dbReference type="ARBA" id="ARBA00023235"/>
    </source>
</evidence>
<dbReference type="GO" id="GO:0047464">
    <property type="term" value="F:heparosan-N-sulfate-glucuronate 5-epimerase activity"/>
    <property type="evidence" value="ECO:0007669"/>
    <property type="project" value="UniProtKB-EC"/>
</dbReference>
<organism evidence="15 16">
    <name type="scientific">Paralvinella palmiformis</name>
    <dbReference type="NCBI Taxonomy" id="53620"/>
    <lineage>
        <taxon>Eukaryota</taxon>
        <taxon>Metazoa</taxon>
        <taxon>Spiralia</taxon>
        <taxon>Lophotrochozoa</taxon>
        <taxon>Annelida</taxon>
        <taxon>Polychaeta</taxon>
        <taxon>Sedentaria</taxon>
        <taxon>Canalipalpata</taxon>
        <taxon>Terebellida</taxon>
        <taxon>Terebelliformia</taxon>
        <taxon>Alvinellidae</taxon>
        <taxon>Paralvinella</taxon>
    </lineage>
</organism>
<keyword evidence="8" id="KW-0735">Signal-anchor</keyword>
<protein>
    <recommendedName>
        <fullName evidence="6">heparosan-N-sulfate-glucuronate 5-epimerase</fullName>
        <ecNumber evidence="6">5.1.3.17</ecNumber>
    </recommendedName>
</protein>
<dbReference type="InterPro" id="IPR039721">
    <property type="entry name" value="C5-epimerase"/>
</dbReference>
<keyword evidence="11" id="KW-0413">Isomerase</keyword>
<feature type="domain" description="D-glucuronyl C5-epimerase beta-sandwich" evidence="14">
    <location>
        <begin position="189"/>
        <end position="312"/>
    </location>
</feature>
<evidence type="ECO:0000256" key="8">
    <source>
        <dbReference type="ARBA" id="ARBA00022968"/>
    </source>
</evidence>
<dbReference type="AlphaFoldDB" id="A0AAD9N2P5"/>
<evidence type="ECO:0000256" key="2">
    <source>
        <dbReference type="ARBA" id="ARBA00004606"/>
    </source>
</evidence>
<dbReference type="GO" id="GO:0005794">
    <property type="term" value="C:Golgi apparatus"/>
    <property type="evidence" value="ECO:0007669"/>
    <property type="project" value="TreeGrafter"/>
</dbReference>
<dbReference type="Proteomes" id="UP001208570">
    <property type="component" value="Unassembled WGS sequence"/>
</dbReference>
<dbReference type="Pfam" id="PF21174">
    <property type="entry name" value="Glce_b_sandwich"/>
    <property type="match status" value="1"/>
</dbReference>
<comment type="subcellular location">
    <subcellularLocation>
        <location evidence="12">Endomembrane system</location>
        <topology evidence="12">Single-pass membrane protein</topology>
    </subcellularLocation>
    <subcellularLocation>
        <location evidence="2">Membrane</location>
        <topology evidence="2">Single-pass type II membrane protein</topology>
    </subcellularLocation>
</comment>
<comment type="caution">
    <text evidence="15">The sequence shown here is derived from an EMBL/GenBank/DDBJ whole genome shotgun (WGS) entry which is preliminary data.</text>
</comment>
<evidence type="ECO:0000256" key="10">
    <source>
        <dbReference type="ARBA" id="ARBA00023136"/>
    </source>
</evidence>
<proteinExistence type="inferred from homology"/>
<dbReference type="InterPro" id="IPR010598">
    <property type="entry name" value="C5-epim_C"/>
</dbReference>